<keyword evidence="2" id="KW-1133">Transmembrane helix</keyword>
<dbReference type="Proteomes" id="UP000245697">
    <property type="component" value="Unassembled WGS sequence"/>
</dbReference>
<keyword evidence="2" id="KW-0472">Membrane</keyword>
<proteinExistence type="predicted"/>
<name>A0A316FSW9_9ACTN</name>
<feature type="compositionally biased region" description="Basic and acidic residues" evidence="1">
    <location>
        <begin position="114"/>
        <end position="128"/>
    </location>
</feature>
<dbReference type="RefSeq" id="WP_109589734.1">
    <property type="nucleotide sequence ID" value="NZ_BONA01000046.1"/>
</dbReference>
<evidence type="ECO:0000256" key="1">
    <source>
        <dbReference type="SAM" id="MobiDB-lite"/>
    </source>
</evidence>
<dbReference type="AlphaFoldDB" id="A0A316FSW9"/>
<evidence type="ECO:0000313" key="4">
    <source>
        <dbReference type="Proteomes" id="UP000245697"/>
    </source>
</evidence>
<keyword evidence="2" id="KW-0812">Transmembrane</keyword>
<reference evidence="3 4" key="1">
    <citation type="submission" date="2018-05" db="EMBL/GenBank/DDBJ databases">
        <title>Genomic Encyclopedia of Archaeal and Bacterial Type Strains, Phase II (KMG-II): from individual species to whole genera.</title>
        <authorList>
            <person name="Goeker M."/>
        </authorList>
    </citation>
    <scope>NUCLEOTIDE SEQUENCE [LARGE SCALE GENOMIC DNA]</scope>
    <source>
        <strain evidence="3 4">DSM 45184</strain>
    </source>
</reference>
<feature type="compositionally biased region" description="Low complexity" evidence="1">
    <location>
        <begin position="81"/>
        <end position="92"/>
    </location>
</feature>
<evidence type="ECO:0000256" key="2">
    <source>
        <dbReference type="SAM" id="Phobius"/>
    </source>
</evidence>
<feature type="region of interest" description="Disordered" evidence="1">
    <location>
        <begin position="66"/>
        <end position="128"/>
    </location>
</feature>
<dbReference type="EMBL" id="QGGR01000002">
    <property type="protein sequence ID" value="PWK51332.1"/>
    <property type="molecule type" value="Genomic_DNA"/>
</dbReference>
<organism evidence="3 4">
    <name type="scientific">Actinoplanes xinjiangensis</name>
    <dbReference type="NCBI Taxonomy" id="512350"/>
    <lineage>
        <taxon>Bacteria</taxon>
        <taxon>Bacillati</taxon>
        <taxon>Actinomycetota</taxon>
        <taxon>Actinomycetes</taxon>
        <taxon>Micromonosporales</taxon>
        <taxon>Micromonosporaceae</taxon>
        <taxon>Actinoplanes</taxon>
    </lineage>
</organism>
<feature type="transmembrane region" description="Helical" evidence="2">
    <location>
        <begin position="32"/>
        <end position="53"/>
    </location>
</feature>
<comment type="caution">
    <text evidence="3">The sequence shown here is derived from an EMBL/GenBank/DDBJ whole genome shotgun (WGS) entry which is preliminary data.</text>
</comment>
<accession>A0A316FSW9</accession>
<evidence type="ECO:0000313" key="3">
    <source>
        <dbReference type="EMBL" id="PWK51332.1"/>
    </source>
</evidence>
<dbReference type="OrthoDB" id="3298397at2"/>
<sequence length="254" mass="26933">MTMHHDDRPGDDGTPMAPMALVRPQRSRIKRVAGVVGLAAVLGSGAYFTTLSVTTDNEAERREVTALGTPHSASTVDPRPSASGSAGTSDGTPETGKTGGAMQAAKAEPSFEEPAERVRKAREAAAKDGVEITRPLPARTENPAGEAAARAAEEVTVGSAKEGGTMRIVTVRGDLSGQREIGWVAGGVKKHGEVECSQRFRLYNEQEPKTRPNLLVCWRTSAERSVIVVDTKIGGRPAVAKSLAVIEREWRKLG</sequence>
<keyword evidence="4" id="KW-1185">Reference proteome</keyword>
<protein>
    <submittedName>
        <fullName evidence="3">Uncharacterized protein</fullName>
    </submittedName>
</protein>
<gene>
    <name evidence="3" type="ORF">BC793_102360</name>
</gene>